<dbReference type="SUPFAM" id="SSF52540">
    <property type="entry name" value="P-loop containing nucleoside triphosphate hydrolases"/>
    <property type="match status" value="1"/>
</dbReference>
<dbReference type="InterPro" id="IPR027417">
    <property type="entry name" value="P-loop_NTPase"/>
</dbReference>
<accession>A0A1N6I1G8</accession>
<evidence type="ECO:0008006" key="4">
    <source>
        <dbReference type="Google" id="ProtNLM"/>
    </source>
</evidence>
<dbReference type="InterPro" id="IPR014556">
    <property type="entry name" value="UCP029407"/>
</dbReference>
<dbReference type="Gene3D" id="3.40.50.300">
    <property type="entry name" value="P-loop containing nucleotide triphosphate hydrolases"/>
    <property type="match status" value="1"/>
</dbReference>
<evidence type="ECO:0000256" key="1">
    <source>
        <dbReference type="SAM" id="Coils"/>
    </source>
</evidence>
<sequence length="373" mass="42326">MQFVPDASSSHGTLIVVLGMHRSGTSVTTRALETMGAEFGERLLPPIAGINDKGFFEDVDINRINIELMTAAGTSWHTAGPIDLGTIDRKIIEHQQKAALELLMSKTKGRTFALKDPRMARLLPFWQTVFDLLSIRVAYVVAVRNPMSVCRSLQTWNKFSDEKCYLLWLAHTVPALRATEGRHRTLVDYDQLLDHPRAHLLRMANDLNLQLDHERVVNFAEEFLDAPLRHSRFSMGDLDTLGSAARQVRDLFYAVQTYIANPNNDTSSDYLSALSAAESYLNDIAPALRYQWRLEQEIEQLDASLRNALEQGDSLNKTLRDQRESISSLEGNIAEARTALKSAHRLLATMEQSMSWRITAPLRRIRRQLFRTH</sequence>
<dbReference type="PIRSF" id="PIRSF029407">
    <property type="entry name" value="UCP029407"/>
    <property type="match status" value="1"/>
</dbReference>
<organism evidence="2 3">
    <name type="scientific">Paraburkholderia phenazinium</name>
    <dbReference type="NCBI Taxonomy" id="60549"/>
    <lineage>
        <taxon>Bacteria</taxon>
        <taxon>Pseudomonadati</taxon>
        <taxon>Pseudomonadota</taxon>
        <taxon>Betaproteobacteria</taxon>
        <taxon>Burkholderiales</taxon>
        <taxon>Burkholderiaceae</taxon>
        <taxon>Paraburkholderia</taxon>
    </lineage>
</organism>
<evidence type="ECO:0000313" key="3">
    <source>
        <dbReference type="Proteomes" id="UP000184693"/>
    </source>
</evidence>
<reference evidence="2 3" key="1">
    <citation type="submission" date="2016-11" db="EMBL/GenBank/DDBJ databases">
        <authorList>
            <person name="Jaros S."/>
            <person name="Januszkiewicz K."/>
            <person name="Wedrychowicz H."/>
        </authorList>
    </citation>
    <scope>NUCLEOTIDE SEQUENCE [LARGE SCALE GENOMIC DNA]</scope>
    <source>
        <strain evidence="2 3">GAS86</strain>
    </source>
</reference>
<proteinExistence type="predicted"/>
<dbReference type="EMBL" id="FSRM01000001">
    <property type="protein sequence ID" value="SIO25896.1"/>
    <property type="molecule type" value="Genomic_DNA"/>
</dbReference>
<keyword evidence="1" id="KW-0175">Coiled coil</keyword>
<dbReference type="AlphaFoldDB" id="A0A1N6I1G8"/>
<evidence type="ECO:0000313" key="2">
    <source>
        <dbReference type="EMBL" id="SIO25896.1"/>
    </source>
</evidence>
<feature type="coiled-coil region" evidence="1">
    <location>
        <begin position="291"/>
        <end position="339"/>
    </location>
</feature>
<protein>
    <recommendedName>
        <fullName evidence="4">Sulfotransferase family protein</fullName>
    </recommendedName>
</protein>
<dbReference type="Proteomes" id="UP000184693">
    <property type="component" value="Unassembled WGS sequence"/>
</dbReference>
<gene>
    <name evidence="2" type="ORF">SAMN05444168_3866</name>
</gene>
<name>A0A1N6I1G8_9BURK</name>